<dbReference type="Proteomes" id="UP000306740">
    <property type="component" value="Unassembled WGS sequence"/>
</dbReference>
<dbReference type="RefSeq" id="WP_139105570.1">
    <property type="nucleotide sequence ID" value="NZ_VDFR01000032.1"/>
</dbReference>
<dbReference type="AlphaFoldDB" id="A0A5C4MWA7"/>
<evidence type="ECO:0000313" key="3">
    <source>
        <dbReference type="EMBL" id="TNC48834.1"/>
    </source>
</evidence>
<organism evidence="3 4">
    <name type="scientific">Mumia zhuanghuii</name>
    <dbReference type="NCBI Taxonomy" id="2585211"/>
    <lineage>
        <taxon>Bacteria</taxon>
        <taxon>Bacillati</taxon>
        <taxon>Actinomycetota</taxon>
        <taxon>Actinomycetes</taxon>
        <taxon>Propionibacteriales</taxon>
        <taxon>Nocardioidaceae</taxon>
        <taxon>Mumia</taxon>
    </lineage>
</organism>
<accession>A0A5C4MWA7</accession>
<dbReference type="EMBL" id="VDFR01000032">
    <property type="protein sequence ID" value="TNC48834.1"/>
    <property type="molecule type" value="Genomic_DNA"/>
</dbReference>
<sequence length="264" mass="27348">MGQSGIDVIRGDRAAQAPAPYGLALLELLRVILVAGAFCGVVVAGLGGRLFMFVLRLTSPEGVRGVMTDDGFRVGEFSIAHTLGLMTIGAVVGVVGVAAYLLVKPWQFGPLWLRRLTVTLTAGAIGGALLIHPDGTDFRLLEPRWLAVALCVAVPAVFGLVACAVVDRVAAPTSWTRRGWPRVALPVLALGSLTVGVIVFVMVAAATALVLALRGLYPAVRSSTPATTVVRAAFLAVAVTGVVGLAHDVREVADLPPSPFAASR</sequence>
<keyword evidence="1" id="KW-0812">Transmembrane</keyword>
<evidence type="ECO:0000313" key="2">
    <source>
        <dbReference type="EMBL" id="TNC33000.1"/>
    </source>
</evidence>
<proteinExistence type="predicted"/>
<feature type="transmembrane region" description="Helical" evidence="1">
    <location>
        <begin position="187"/>
        <end position="217"/>
    </location>
</feature>
<feature type="transmembrane region" description="Helical" evidence="1">
    <location>
        <begin position="115"/>
        <end position="133"/>
    </location>
</feature>
<dbReference type="OrthoDB" id="3785540at2"/>
<gene>
    <name evidence="3" type="ORF">FHE65_06605</name>
    <name evidence="2" type="ORF">FHE65_29795</name>
</gene>
<evidence type="ECO:0000313" key="4">
    <source>
        <dbReference type="Proteomes" id="UP000306740"/>
    </source>
</evidence>
<feature type="transmembrane region" description="Helical" evidence="1">
    <location>
        <begin position="229"/>
        <end position="246"/>
    </location>
</feature>
<feature type="transmembrane region" description="Helical" evidence="1">
    <location>
        <begin position="145"/>
        <end position="166"/>
    </location>
</feature>
<keyword evidence="1" id="KW-0472">Membrane</keyword>
<dbReference type="EMBL" id="VDFR01000181">
    <property type="protein sequence ID" value="TNC33000.1"/>
    <property type="molecule type" value="Genomic_DNA"/>
</dbReference>
<reference evidence="3 4" key="1">
    <citation type="submission" date="2019-05" db="EMBL/GenBank/DDBJ databases">
        <title>Mumia sp. nov., isolated from the intestinal contents of plateau pika (Ochotona curzoniae) in the Qinghai-Tibet plateau of China.</title>
        <authorList>
            <person name="Tian Z."/>
        </authorList>
    </citation>
    <scope>NUCLEOTIDE SEQUENCE [LARGE SCALE GENOMIC DNA]</scope>
    <source>
        <strain evidence="4">527</strain>
        <strain evidence="3">Z527</strain>
    </source>
</reference>
<feature type="transmembrane region" description="Helical" evidence="1">
    <location>
        <begin position="77"/>
        <end position="103"/>
    </location>
</feature>
<name>A0A5C4MWA7_9ACTN</name>
<comment type="caution">
    <text evidence="3">The sequence shown here is derived from an EMBL/GenBank/DDBJ whole genome shotgun (WGS) entry which is preliminary data.</text>
</comment>
<protein>
    <submittedName>
        <fullName evidence="3">Uncharacterized protein</fullName>
    </submittedName>
</protein>
<keyword evidence="1" id="KW-1133">Transmembrane helix</keyword>
<feature type="transmembrane region" description="Helical" evidence="1">
    <location>
        <begin position="31"/>
        <end position="57"/>
    </location>
</feature>
<evidence type="ECO:0000256" key="1">
    <source>
        <dbReference type="SAM" id="Phobius"/>
    </source>
</evidence>